<dbReference type="EMBL" id="FTMI01000001">
    <property type="protein sequence ID" value="SIP87409.1"/>
    <property type="molecule type" value="Genomic_DNA"/>
</dbReference>
<evidence type="ECO:0000259" key="12">
    <source>
        <dbReference type="Pfam" id="PF01514"/>
    </source>
</evidence>
<keyword evidence="14" id="KW-0969">Cilium</keyword>
<dbReference type="PRINTS" id="PR01009">
    <property type="entry name" value="FLGMRINGFLIF"/>
</dbReference>
<dbReference type="InterPro" id="IPR045851">
    <property type="entry name" value="AMP-bd_C_sf"/>
</dbReference>
<evidence type="ECO:0000256" key="6">
    <source>
        <dbReference type="ARBA" id="ARBA00022989"/>
    </source>
</evidence>
<dbReference type="PANTHER" id="PTHR30046">
    <property type="entry name" value="FLAGELLAR M-RING PROTEIN"/>
    <property type="match status" value="1"/>
</dbReference>
<dbReference type="Proteomes" id="UP000186235">
    <property type="component" value="Unassembled WGS sequence"/>
</dbReference>
<comment type="subcellular location">
    <subcellularLocation>
        <location evidence="1 9">Bacterial flagellum basal body</location>
    </subcellularLocation>
    <subcellularLocation>
        <location evidence="2">Cell membrane</location>
        <topology evidence="2">Multi-pass membrane protein</topology>
    </subcellularLocation>
</comment>
<proteinExistence type="inferred from homology"/>
<keyword evidence="4" id="KW-1003">Cell membrane</keyword>
<feature type="region of interest" description="Disordered" evidence="10">
    <location>
        <begin position="272"/>
        <end position="291"/>
    </location>
</feature>
<dbReference type="NCBIfam" id="TIGR00206">
    <property type="entry name" value="fliF"/>
    <property type="match status" value="1"/>
</dbReference>
<evidence type="ECO:0000256" key="2">
    <source>
        <dbReference type="ARBA" id="ARBA00004651"/>
    </source>
</evidence>
<dbReference type="InterPro" id="IPR043427">
    <property type="entry name" value="YscJ/FliF"/>
</dbReference>
<dbReference type="PANTHER" id="PTHR30046:SF0">
    <property type="entry name" value="FLAGELLAR M-RING PROTEIN"/>
    <property type="match status" value="1"/>
</dbReference>
<sequence length="542" mass="56455">MPEKIRSTFGRAFGAVRDFTIAQRTLALLALAILVVGIVALVSWASRPSYTPLFSGMSSADAAAIVDQLRSQGVPYELTDGGGTVLVPEERVYEQRLAAATAGLPADESAGGYSLLDEMGVTSSEFQQDVTYKRALEGELARTLSAMDGVETATVQLAIPEETVFAAEQGTPTASVFVAPARGQKLTTEQVEAMVHLVSASIDGMAPTDVAVVDAQGEVLSEVGVGARSSGEQAGQYEEKVSGQVQAMLDRVVGAGNSTVAVTAQMDVASSERLEETFRTPEGGPVLNESTTTEEYTGAGGGVAGVLGPDNIAVPGGAGGDSSYTSEDATRNNAIDKVTETTTTPAGALTRQAVSVALDAEVARGMDTAAITAMVSAAAGIDAERGDTVEVAVLPFDTGAAESAQAALAAAEEAAAAESRAQMLRTAAVVAGVLIALVIVLVAVRRARRRRERRETVDLEDLRMTTLHELDREDDRPALPSGGGQGELEPVPERPEIQPPTPRFTSLDQRRAEIDALAATDPDKTAEYLRVLLAEDRAGAQR</sequence>
<dbReference type="Pfam" id="PF01514">
    <property type="entry name" value="YscJ_FliF"/>
    <property type="match status" value="1"/>
</dbReference>
<feature type="transmembrane region" description="Helical" evidence="11">
    <location>
        <begin position="423"/>
        <end position="444"/>
    </location>
</feature>
<evidence type="ECO:0000256" key="1">
    <source>
        <dbReference type="ARBA" id="ARBA00004117"/>
    </source>
</evidence>
<dbReference type="InterPro" id="IPR006182">
    <property type="entry name" value="FliF_N_dom"/>
</dbReference>
<keyword evidence="14" id="KW-0966">Cell projection</keyword>
<evidence type="ECO:0000259" key="13">
    <source>
        <dbReference type="Pfam" id="PF08345"/>
    </source>
</evidence>
<feature type="domain" description="Flagellar M-ring N-terminal" evidence="12">
    <location>
        <begin position="46"/>
        <end position="221"/>
    </location>
</feature>
<reference evidence="15" key="1">
    <citation type="submission" date="2017-01" db="EMBL/GenBank/DDBJ databases">
        <authorList>
            <person name="Varghese N."/>
            <person name="Submissions S."/>
        </authorList>
    </citation>
    <scope>NUCLEOTIDE SEQUENCE [LARGE SCALE GENOMIC DNA]</scope>
    <source>
        <strain evidence="15">3bp</strain>
    </source>
</reference>
<feature type="compositionally biased region" description="Basic and acidic residues" evidence="10">
    <location>
        <begin position="468"/>
        <end position="477"/>
    </location>
</feature>
<comment type="function">
    <text evidence="9">The M ring may be actively involved in energy transduction.</text>
</comment>
<dbReference type="RefSeq" id="WP_076403307.1">
    <property type="nucleotide sequence ID" value="NZ_FTMI01000001.1"/>
</dbReference>
<evidence type="ECO:0000256" key="10">
    <source>
        <dbReference type="SAM" id="MobiDB-lite"/>
    </source>
</evidence>
<evidence type="ECO:0000256" key="11">
    <source>
        <dbReference type="SAM" id="Phobius"/>
    </source>
</evidence>
<keyword evidence="14" id="KW-0282">Flagellum</keyword>
<dbReference type="PIRSF" id="PIRSF004862">
    <property type="entry name" value="FliF"/>
    <property type="match status" value="1"/>
</dbReference>
<evidence type="ECO:0000256" key="5">
    <source>
        <dbReference type="ARBA" id="ARBA00022692"/>
    </source>
</evidence>
<feature type="region of interest" description="Disordered" evidence="10">
    <location>
        <begin position="468"/>
        <end position="509"/>
    </location>
</feature>
<evidence type="ECO:0000256" key="8">
    <source>
        <dbReference type="ARBA" id="ARBA00023143"/>
    </source>
</evidence>
<dbReference type="GO" id="GO:0009431">
    <property type="term" value="C:bacterial-type flagellum basal body, MS ring"/>
    <property type="evidence" value="ECO:0007669"/>
    <property type="project" value="InterPro"/>
</dbReference>
<name>A0A1N6N5W8_9MICO</name>
<dbReference type="Gene3D" id="3.30.300.30">
    <property type="match status" value="1"/>
</dbReference>
<dbReference type="AlphaFoldDB" id="A0A1N6N5W8"/>
<keyword evidence="8 9" id="KW-0975">Bacterial flagellum</keyword>
<evidence type="ECO:0000313" key="14">
    <source>
        <dbReference type="EMBL" id="SIP87409.1"/>
    </source>
</evidence>
<dbReference type="Pfam" id="PF08345">
    <property type="entry name" value="YscJ_FliF_C"/>
    <property type="match status" value="1"/>
</dbReference>
<feature type="domain" description="Flagellar M-ring C-terminal" evidence="13">
    <location>
        <begin position="249"/>
        <end position="396"/>
    </location>
</feature>
<dbReference type="GO" id="GO:0005886">
    <property type="term" value="C:plasma membrane"/>
    <property type="evidence" value="ECO:0007669"/>
    <property type="project" value="UniProtKB-SubCell"/>
</dbReference>
<dbReference type="InterPro" id="IPR013556">
    <property type="entry name" value="Flag_M-ring_C"/>
</dbReference>
<dbReference type="InterPro" id="IPR000067">
    <property type="entry name" value="FlgMring_FliF"/>
</dbReference>
<evidence type="ECO:0000256" key="4">
    <source>
        <dbReference type="ARBA" id="ARBA00022475"/>
    </source>
</evidence>
<evidence type="ECO:0000313" key="15">
    <source>
        <dbReference type="Proteomes" id="UP000186235"/>
    </source>
</evidence>
<comment type="similarity">
    <text evidence="3 9">Belongs to the FliF family.</text>
</comment>
<keyword evidence="7 11" id="KW-0472">Membrane</keyword>
<accession>A0A1N6N5W8</accession>
<gene>
    <name evidence="14" type="ORF">SAMN05518682_0169</name>
</gene>
<evidence type="ECO:0000256" key="7">
    <source>
        <dbReference type="ARBA" id="ARBA00023136"/>
    </source>
</evidence>
<feature type="transmembrane region" description="Helical" evidence="11">
    <location>
        <begin position="21"/>
        <end position="45"/>
    </location>
</feature>
<evidence type="ECO:0000256" key="9">
    <source>
        <dbReference type="PIRNR" id="PIRNR004862"/>
    </source>
</evidence>
<protein>
    <recommendedName>
        <fullName evidence="9">Flagellar M-ring protein</fullName>
    </recommendedName>
</protein>
<organism evidence="14 15">
    <name type="scientific">Cellulosimicrobium aquatile</name>
    <dbReference type="NCBI Taxonomy" id="1612203"/>
    <lineage>
        <taxon>Bacteria</taxon>
        <taxon>Bacillati</taxon>
        <taxon>Actinomycetota</taxon>
        <taxon>Actinomycetes</taxon>
        <taxon>Micrococcales</taxon>
        <taxon>Promicromonosporaceae</taxon>
        <taxon>Cellulosimicrobium</taxon>
    </lineage>
</organism>
<dbReference type="GO" id="GO:0071973">
    <property type="term" value="P:bacterial-type flagellum-dependent cell motility"/>
    <property type="evidence" value="ECO:0007669"/>
    <property type="project" value="InterPro"/>
</dbReference>
<keyword evidence="6 11" id="KW-1133">Transmembrane helix</keyword>
<keyword evidence="5 11" id="KW-0812">Transmembrane</keyword>
<dbReference type="GO" id="GO:0003774">
    <property type="term" value="F:cytoskeletal motor activity"/>
    <property type="evidence" value="ECO:0007669"/>
    <property type="project" value="InterPro"/>
</dbReference>
<evidence type="ECO:0000256" key="3">
    <source>
        <dbReference type="ARBA" id="ARBA00007971"/>
    </source>
</evidence>
<keyword evidence="15" id="KW-1185">Reference proteome</keyword>